<dbReference type="PANTHER" id="PTHR42707">
    <property type="entry name" value="ACYL-COA DEHYDROGENASE"/>
    <property type="match status" value="1"/>
</dbReference>
<keyword evidence="2" id="KW-0285">Flavoprotein</keyword>
<dbReference type="Gene3D" id="1.20.140.10">
    <property type="entry name" value="Butyryl-CoA Dehydrogenase, subunit A, domain 3"/>
    <property type="match status" value="1"/>
</dbReference>
<dbReference type="PANTHER" id="PTHR42707:SF2">
    <property type="entry name" value="ACD11 DEHYDROGENASE"/>
    <property type="match status" value="1"/>
</dbReference>
<feature type="domain" description="Acyl-CoA dehydrogenase/oxidase C-terminal" evidence="4">
    <location>
        <begin position="286"/>
        <end position="455"/>
    </location>
</feature>
<dbReference type="InterPro" id="IPR009100">
    <property type="entry name" value="AcylCoA_DH/oxidase_NM_dom_sf"/>
</dbReference>
<evidence type="ECO:0000256" key="3">
    <source>
        <dbReference type="ARBA" id="ARBA00022827"/>
    </source>
</evidence>
<dbReference type="Pfam" id="PF00441">
    <property type="entry name" value="Acyl-CoA_dh_1"/>
    <property type="match status" value="1"/>
</dbReference>
<evidence type="ECO:0000313" key="6">
    <source>
        <dbReference type="Proteomes" id="UP000807825"/>
    </source>
</evidence>
<comment type="caution">
    <text evidence="5">The sequence shown here is derived from an EMBL/GenBank/DDBJ whole genome shotgun (WGS) entry which is preliminary data.</text>
</comment>
<keyword evidence="3" id="KW-0274">FAD</keyword>
<dbReference type="GO" id="GO:0003995">
    <property type="term" value="F:acyl-CoA dehydrogenase activity"/>
    <property type="evidence" value="ECO:0007669"/>
    <property type="project" value="TreeGrafter"/>
</dbReference>
<evidence type="ECO:0000256" key="1">
    <source>
        <dbReference type="ARBA" id="ARBA00009347"/>
    </source>
</evidence>
<dbReference type="AlphaFoldDB" id="A0A9D6UZR9"/>
<dbReference type="EMBL" id="JACRDE010000126">
    <property type="protein sequence ID" value="MBI5248687.1"/>
    <property type="molecule type" value="Genomic_DNA"/>
</dbReference>
<dbReference type="Proteomes" id="UP000807825">
    <property type="component" value="Unassembled WGS sequence"/>
</dbReference>
<reference evidence="5" key="1">
    <citation type="submission" date="2020-07" db="EMBL/GenBank/DDBJ databases">
        <title>Huge and variable diversity of episymbiotic CPR bacteria and DPANN archaea in groundwater ecosystems.</title>
        <authorList>
            <person name="He C.Y."/>
            <person name="Keren R."/>
            <person name="Whittaker M."/>
            <person name="Farag I.F."/>
            <person name="Doudna J."/>
            <person name="Cate J.H.D."/>
            <person name="Banfield J.F."/>
        </authorList>
    </citation>
    <scope>NUCLEOTIDE SEQUENCE</scope>
    <source>
        <strain evidence="5">NC_groundwater_1664_Pr3_B-0.1um_52_9</strain>
    </source>
</reference>
<sequence>MTLPDRHNQYSFKGFTEKVRSVDFYSDDSFFQRIVNHYCSDELPALHDKLLKLSFKVSFRWSELADRIARPELRPYMEHYDAFNQRVDRIVRPLETSLLEQEAFSEALFSSRTGKWENFTKRFLLHQIGESCVMCPTACTEGLIALIQEFPEGRHPELSKILLHCTEGIDGDFGIGAQFMTEIQGGSDIPANLLEVEPVGDHYRVYGAKFFCSAMHADYSVITAKVTGSEDVGTFIVPSWLPGEKKHERRNGYRINRFKWKLGTAELPTAEIEYDGAVAYAVGPTNRGVANAVGIVLTLSRIAVATSSAAAMTRAAREALIYSQFRDVFGKKICEWPLAAGQLRDLQDAAQRTTAGAFKVYDLFIRLGKTLQPGLESKDPLDIRKLKFNLRELIILQKLVSAYETVDVIRKAMSIFGGHGVIEDFSSLPRLFRDATVNELWEGPRNVLLMQVFRDIQRVSSWYPPEEFTSNILQGAPKETVESLSATLKDLLAEPPFFELSPGAMERAALWETFCDDLFRAYQEQALNEVGRAPLLKQ</sequence>
<organism evidence="5 6">
    <name type="scientific">Desulfomonile tiedjei</name>
    <dbReference type="NCBI Taxonomy" id="2358"/>
    <lineage>
        <taxon>Bacteria</taxon>
        <taxon>Pseudomonadati</taxon>
        <taxon>Thermodesulfobacteriota</taxon>
        <taxon>Desulfomonilia</taxon>
        <taxon>Desulfomonilales</taxon>
        <taxon>Desulfomonilaceae</taxon>
        <taxon>Desulfomonile</taxon>
    </lineage>
</organism>
<comment type="similarity">
    <text evidence="1">Belongs to the acyl-CoA dehydrogenase family.</text>
</comment>
<dbReference type="SUPFAM" id="SSF47203">
    <property type="entry name" value="Acyl-CoA dehydrogenase C-terminal domain-like"/>
    <property type="match status" value="1"/>
</dbReference>
<dbReference type="InterPro" id="IPR052904">
    <property type="entry name" value="Acyl-CoA_dehydrogenase-like"/>
</dbReference>
<dbReference type="Gene3D" id="2.40.110.20">
    <property type="match status" value="1"/>
</dbReference>
<proteinExistence type="inferred from homology"/>
<evidence type="ECO:0000256" key="2">
    <source>
        <dbReference type="ARBA" id="ARBA00022630"/>
    </source>
</evidence>
<dbReference type="InterPro" id="IPR036250">
    <property type="entry name" value="AcylCo_DH-like_C"/>
</dbReference>
<gene>
    <name evidence="5" type="ORF">HY912_04265</name>
</gene>
<accession>A0A9D6UZR9</accession>
<protein>
    <submittedName>
        <fullName evidence="5">Acyl-CoA dehydrogenase family protein</fullName>
    </submittedName>
</protein>
<evidence type="ECO:0000313" key="5">
    <source>
        <dbReference type="EMBL" id="MBI5248687.1"/>
    </source>
</evidence>
<name>A0A9D6UZR9_9BACT</name>
<dbReference type="SUPFAM" id="SSF56645">
    <property type="entry name" value="Acyl-CoA dehydrogenase NM domain-like"/>
    <property type="match status" value="1"/>
</dbReference>
<dbReference type="InterPro" id="IPR009075">
    <property type="entry name" value="AcylCo_DH/oxidase_C"/>
</dbReference>
<evidence type="ECO:0000259" key="4">
    <source>
        <dbReference type="Pfam" id="PF00441"/>
    </source>
</evidence>